<gene>
    <name evidence="2" type="ORF">BV912_01845</name>
</gene>
<feature type="chain" id="PRO_5013095229" evidence="1">
    <location>
        <begin position="21"/>
        <end position="347"/>
    </location>
</feature>
<organism evidence="2 3">
    <name type="scientific">Neisseria dumasiana</name>
    <dbReference type="NCBI Taxonomy" id="1931275"/>
    <lineage>
        <taxon>Bacteria</taxon>
        <taxon>Pseudomonadati</taxon>
        <taxon>Pseudomonadota</taxon>
        <taxon>Betaproteobacteria</taxon>
        <taxon>Neisseriales</taxon>
        <taxon>Neisseriaceae</taxon>
        <taxon>Neisseria</taxon>
    </lineage>
</organism>
<dbReference type="AlphaFoldDB" id="A0A1X3DKE0"/>
<dbReference type="OrthoDB" id="5464529at2"/>
<dbReference type="RefSeq" id="WP_085357998.1">
    <property type="nucleotide sequence ID" value="NZ_MTAB01000003.1"/>
</dbReference>
<comment type="caution">
    <text evidence="2">The sequence shown here is derived from an EMBL/GenBank/DDBJ whole genome shotgun (WGS) entry which is preliminary data.</text>
</comment>
<feature type="signal peptide" evidence="1">
    <location>
        <begin position="1"/>
        <end position="20"/>
    </location>
</feature>
<dbReference type="InterPro" id="IPR006441">
    <property type="entry name" value="Phage_P2_GpN"/>
</dbReference>
<proteinExistence type="predicted"/>
<accession>A0A1X3DKE0</accession>
<keyword evidence="1" id="KW-0732">Signal</keyword>
<sequence length="347" mass="38510">MNKSQLAIAIGAMFSAVAQANQIAVGDVSKDFAVQPAAVQRMYDEIAQSSEFLKKINIVGKKEKTGQVIGLSTGLIGSNTDTSDDNTERKPRTIHTLTDRKYTLEKTNFDVRLRYDEIDAWAHVVDDFPARINKKIAESIAISMIAMGMNGKSRAKTSNFGSNPLLQDVAKGWLQKMREENKARVMGWESGQIGTGVKHVKYGPGAEDYKNLDAVVTDVLNEMIDERFADRTDFVVLASRRTVGDKYLRIVNASGDKATELESGGRLNKERTLGGLPVLYVPHMPADTLLITPLQNLSIYYQTGGERRHIKDAPEKDQIESYQSKNIDFIVEEYGAAVLIENLQYTA</sequence>
<evidence type="ECO:0000313" key="3">
    <source>
        <dbReference type="Proteomes" id="UP000193303"/>
    </source>
</evidence>
<dbReference type="Proteomes" id="UP000193303">
    <property type="component" value="Unassembled WGS sequence"/>
</dbReference>
<dbReference type="EMBL" id="MTAB01000003">
    <property type="protein sequence ID" value="OSI24620.1"/>
    <property type="molecule type" value="Genomic_DNA"/>
</dbReference>
<dbReference type="Pfam" id="PF05125">
    <property type="entry name" value="Phage_cap_P2"/>
    <property type="match status" value="1"/>
</dbReference>
<evidence type="ECO:0000256" key="1">
    <source>
        <dbReference type="SAM" id="SignalP"/>
    </source>
</evidence>
<reference evidence="3" key="1">
    <citation type="submission" date="2017-01" db="EMBL/GenBank/DDBJ databases">
        <authorList>
            <person name="Mah S.A."/>
            <person name="Swanson W.J."/>
            <person name="Moy G.W."/>
            <person name="Vacquier V.D."/>
        </authorList>
    </citation>
    <scope>NUCLEOTIDE SEQUENCE [LARGE SCALE GENOMIC DNA]</scope>
    <source>
        <strain evidence="3">124861</strain>
    </source>
</reference>
<name>A0A1X3DKE0_9NEIS</name>
<evidence type="ECO:0000313" key="2">
    <source>
        <dbReference type="EMBL" id="OSI24620.1"/>
    </source>
</evidence>
<dbReference type="NCBIfam" id="TIGR01551">
    <property type="entry name" value="major_capsid_P2"/>
    <property type="match status" value="1"/>
</dbReference>
<protein>
    <submittedName>
        <fullName evidence="2">Phage major capsid protein, P2 family</fullName>
    </submittedName>
</protein>